<dbReference type="AlphaFoldDB" id="A0A8J5UZU4"/>
<proteinExistence type="predicted"/>
<protein>
    <submittedName>
        <fullName evidence="1">Uncharacterized protein</fullName>
    </submittedName>
</protein>
<dbReference type="EMBL" id="JAGSYN010000054">
    <property type="protein sequence ID" value="KAG7665030.1"/>
    <property type="molecule type" value="Genomic_DNA"/>
</dbReference>
<sequence length="66" mass="7830">MYALSIDDLTETNLEEIKQHHEERAQQSGDDEQLPFHNFTVIDNELHIIIKNKLVSEIALEHIWYI</sequence>
<name>A0A8J5UZU4_9ASCO</name>
<reference evidence="1 2" key="1">
    <citation type="journal article" date="2021" name="DNA Res.">
        <title>Genome analysis of Candida subhashii reveals its hybrid nature and dual mitochondrial genome conformations.</title>
        <authorList>
            <person name="Mixao V."/>
            <person name="Hegedusova E."/>
            <person name="Saus E."/>
            <person name="Pryszcz L.P."/>
            <person name="Cillingova A."/>
            <person name="Nosek J."/>
            <person name="Gabaldon T."/>
        </authorList>
    </citation>
    <scope>NUCLEOTIDE SEQUENCE [LARGE SCALE GENOMIC DNA]</scope>
    <source>
        <strain evidence="1 2">CBS 10753</strain>
    </source>
</reference>
<dbReference type="GeneID" id="73468239"/>
<gene>
    <name evidence="1" type="ORF">J8A68_001438</name>
</gene>
<evidence type="ECO:0000313" key="2">
    <source>
        <dbReference type="Proteomes" id="UP000694255"/>
    </source>
</evidence>
<dbReference type="Proteomes" id="UP000694255">
    <property type="component" value="Unassembled WGS sequence"/>
</dbReference>
<comment type="caution">
    <text evidence="1">The sequence shown here is derived from an EMBL/GenBank/DDBJ whole genome shotgun (WGS) entry which is preliminary data.</text>
</comment>
<dbReference type="RefSeq" id="XP_049265262.1">
    <property type="nucleotide sequence ID" value="XM_049405091.1"/>
</dbReference>
<accession>A0A8J5UZU4</accession>
<keyword evidence="2" id="KW-1185">Reference proteome</keyword>
<organism evidence="1 2">
    <name type="scientific">[Candida] subhashii</name>
    <dbReference type="NCBI Taxonomy" id="561895"/>
    <lineage>
        <taxon>Eukaryota</taxon>
        <taxon>Fungi</taxon>
        <taxon>Dikarya</taxon>
        <taxon>Ascomycota</taxon>
        <taxon>Saccharomycotina</taxon>
        <taxon>Pichiomycetes</taxon>
        <taxon>Debaryomycetaceae</taxon>
        <taxon>Spathaspora</taxon>
    </lineage>
</organism>
<evidence type="ECO:0000313" key="1">
    <source>
        <dbReference type="EMBL" id="KAG7665030.1"/>
    </source>
</evidence>